<dbReference type="Proteomes" id="UP000012164">
    <property type="component" value="Unassembled WGS sequence"/>
</dbReference>
<accession>A0A0F6I8F9</accession>
<sequence>MFFVCSPNSKEVGFFIDLNLWSFQGSLKGLKKMEQEGAF</sequence>
<evidence type="ECO:0000313" key="1">
    <source>
        <dbReference type="EMBL" id="EMJ34334.1"/>
    </source>
</evidence>
<organism evidence="1 2">
    <name type="scientific">Leptospira interrogans str. FPW1039</name>
    <dbReference type="NCBI Taxonomy" id="1193040"/>
    <lineage>
        <taxon>Bacteria</taxon>
        <taxon>Pseudomonadati</taxon>
        <taxon>Spirochaetota</taxon>
        <taxon>Spirochaetia</taxon>
        <taxon>Leptospirales</taxon>
        <taxon>Leptospiraceae</taxon>
        <taxon>Leptospira</taxon>
    </lineage>
</organism>
<reference evidence="1 2" key="1">
    <citation type="submission" date="2013-01" db="EMBL/GenBank/DDBJ databases">
        <authorList>
            <person name="Harkins D.M."/>
            <person name="Durkin A.S."/>
            <person name="Brinkac L.M."/>
            <person name="Haft D.H."/>
            <person name="Selengut J.D."/>
            <person name="Sanka R."/>
            <person name="DePew J."/>
            <person name="Purushe J."/>
            <person name="Peacock S.J."/>
            <person name="Thaipadungpanit J."/>
            <person name="Wuthiekanun V.W."/>
            <person name="Day N.P."/>
            <person name="Vinetz J.M."/>
            <person name="Sutton G.G."/>
            <person name="Nierman W.C."/>
            <person name="Fouts D.E."/>
        </authorList>
    </citation>
    <scope>NUCLEOTIDE SEQUENCE [LARGE SCALE GENOMIC DNA]</scope>
    <source>
        <strain evidence="1 2">FPW1039</strain>
    </source>
</reference>
<proteinExistence type="predicted"/>
<dbReference type="AlphaFoldDB" id="A0A0F6I8F9"/>
<dbReference type="EMBL" id="AKWR02000244">
    <property type="protein sequence ID" value="EMJ34334.1"/>
    <property type="molecule type" value="Genomic_DNA"/>
</dbReference>
<name>A0A0F6I8F9_LEPIR</name>
<protein>
    <submittedName>
        <fullName evidence="1">Uncharacterized protein</fullName>
    </submittedName>
</protein>
<gene>
    <name evidence="1" type="ORF">LEP1GSC079_2068</name>
</gene>
<comment type="caution">
    <text evidence="1">The sequence shown here is derived from an EMBL/GenBank/DDBJ whole genome shotgun (WGS) entry which is preliminary data.</text>
</comment>
<evidence type="ECO:0000313" key="2">
    <source>
        <dbReference type="Proteomes" id="UP000012164"/>
    </source>
</evidence>